<dbReference type="EMBL" id="CP122979">
    <property type="protein sequence ID" value="WGI36601.1"/>
    <property type="molecule type" value="Genomic_DNA"/>
</dbReference>
<evidence type="ECO:0000313" key="2">
    <source>
        <dbReference type="EMBL" id="WGI36601.1"/>
    </source>
</evidence>
<accession>A0ABY8LVZ9</accession>
<sequence>MKFLKTMGFINLFNAFIILIGAISMIVEASTGVLYNSIFGIIVTSLSLSALIIILIFKTIYVMLYVKAETKIKLLYIFFTLINIYFIEKNKNNQYFDNSLETNNKNIIIKSFGYISLIEKIMIISFVILFALSSERPLMFKQLSDITFTLSILLLSISIVIWIWTFIFKVVFIYFETEDHKNIKMLYIFLTLTSFYLIKNNKIKFKLT</sequence>
<evidence type="ECO:0000313" key="3">
    <source>
        <dbReference type="Proteomes" id="UP001179842"/>
    </source>
</evidence>
<feature type="transmembrane region" description="Helical" evidence="1">
    <location>
        <begin position="70"/>
        <end position="87"/>
    </location>
</feature>
<name>A0ABY8LVZ9_9BACT</name>
<keyword evidence="1" id="KW-1133">Transmembrane helix</keyword>
<feature type="transmembrane region" description="Helical" evidence="1">
    <location>
        <begin position="181"/>
        <end position="198"/>
    </location>
</feature>
<keyword evidence="3" id="KW-1185">Reference proteome</keyword>
<dbReference type="Proteomes" id="UP001179842">
    <property type="component" value="Chromosome"/>
</dbReference>
<feature type="transmembrane region" description="Helical" evidence="1">
    <location>
        <begin position="7"/>
        <end position="27"/>
    </location>
</feature>
<feature type="transmembrane region" description="Helical" evidence="1">
    <location>
        <begin position="152"/>
        <end position="175"/>
    </location>
</feature>
<proteinExistence type="predicted"/>
<gene>
    <name evidence="2" type="ORF">QEG99_04015</name>
</gene>
<organism evidence="2 3">
    <name type="scientific">Mesomycoplasma lagogenitalium</name>
    <dbReference type="NCBI Taxonomy" id="171286"/>
    <lineage>
        <taxon>Bacteria</taxon>
        <taxon>Bacillati</taxon>
        <taxon>Mycoplasmatota</taxon>
        <taxon>Mycoplasmoidales</taxon>
        <taxon>Metamycoplasmataceae</taxon>
        <taxon>Mesomycoplasma</taxon>
    </lineage>
</organism>
<feature type="transmembrane region" description="Helical" evidence="1">
    <location>
        <begin position="107"/>
        <end position="132"/>
    </location>
</feature>
<keyword evidence="1" id="KW-0812">Transmembrane</keyword>
<protein>
    <submittedName>
        <fullName evidence="2">Uncharacterized protein</fullName>
    </submittedName>
</protein>
<keyword evidence="1" id="KW-0472">Membrane</keyword>
<evidence type="ECO:0000256" key="1">
    <source>
        <dbReference type="SAM" id="Phobius"/>
    </source>
</evidence>
<dbReference type="RefSeq" id="WP_280101902.1">
    <property type="nucleotide sequence ID" value="NZ_CP122979.1"/>
</dbReference>
<reference evidence="2" key="1">
    <citation type="submission" date="2023-04" db="EMBL/GenBank/DDBJ databases">
        <title>Completed genome of Mycoplasma lagogenitalium type strain 12MS.</title>
        <authorList>
            <person name="Spergser J."/>
        </authorList>
    </citation>
    <scope>NUCLEOTIDE SEQUENCE</scope>
    <source>
        <strain evidence="2">12MS</strain>
    </source>
</reference>
<feature type="transmembrane region" description="Helical" evidence="1">
    <location>
        <begin position="33"/>
        <end position="58"/>
    </location>
</feature>